<reference evidence="1 2" key="1">
    <citation type="submission" date="2014-07" db="EMBL/GenBank/DDBJ databases">
        <title>Draft Genome Sequences of Environmental Pseudomonas syringae strains.</title>
        <authorList>
            <person name="Baltrus D.A."/>
            <person name="Berge O."/>
            <person name="Morris C."/>
        </authorList>
    </citation>
    <scope>NUCLEOTIDE SEQUENCE [LARGE SCALE GENOMIC DNA]</scope>
    <source>
        <strain evidence="1 2">CEB003</strain>
    </source>
</reference>
<dbReference type="Proteomes" id="UP000028643">
    <property type="component" value="Unassembled WGS sequence"/>
</dbReference>
<dbReference type="AlphaFoldDB" id="A0A085V007"/>
<organism evidence="1 2">
    <name type="scientific">Pseudomonas syringae</name>
    <dbReference type="NCBI Taxonomy" id="317"/>
    <lineage>
        <taxon>Bacteria</taxon>
        <taxon>Pseudomonadati</taxon>
        <taxon>Pseudomonadota</taxon>
        <taxon>Gammaproteobacteria</taxon>
        <taxon>Pseudomonadales</taxon>
        <taxon>Pseudomonadaceae</taxon>
        <taxon>Pseudomonas</taxon>
    </lineage>
</organism>
<sequence length="96" mass="10390">MPNNPNSPRYIPLTQHGLDGTVLLLDSQAPLKDLHACVDLRVRLATEFLDAVSSGKSGSADDYDLSAMAGTAHLLMQEACDVSRVIEQRLWEANPG</sequence>
<protein>
    <recommendedName>
        <fullName evidence="3">DUF3077 domain-containing protein</fullName>
    </recommendedName>
</protein>
<gene>
    <name evidence="1" type="ORF">IV02_21245</name>
</gene>
<comment type="caution">
    <text evidence="1">The sequence shown here is derived from an EMBL/GenBank/DDBJ whole genome shotgun (WGS) entry which is preliminary data.</text>
</comment>
<dbReference type="PATRIC" id="fig|317.174.peg.4340"/>
<evidence type="ECO:0000313" key="1">
    <source>
        <dbReference type="EMBL" id="KFE48770.1"/>
    </source>
</evidence>
<dbReference type="EMBL" id="JPQT01000120">
    <property type="protein sequence ID" value="KFE48770.1"/>
    <property type="molecule type" value="Genomic_DNA"/>
</dbReference>
<name>A0A085V007_PSESX</name>
<accession>A0A085V007</accession>
<proteinExistence type="predicted"/>
<evidence type="ECO:0000313" key="2">
    <source>
        <dbReference type="Proteomes" id="UP000028643"/>
    </source>
</evidence>
<evidence type="ECO:0008006" key="3">
    <source>
        <dbReference type="Google" id="ProtNLM"/>
    </source>
</evidence>
<dbReference type="RefSeq" id="WP_047577491.1">
    <property type="nucleotide sequence ID" value="NZ_JPQT01000120.1"/>
</dbReference>